<comment type="caution">
    <text evidence="1">The sequence shown here is derived from an EMBL/GenBank/DDBJ whole genome shotgun (WGS) entry which is preliminary data.</text>
</comment>
<protein>
    <submittedName>
        <fullName evidence="1">Uncharacterized protein</fullName>
    </submittedName>
</protein>
<dbReference type="AlphaFoldDB" id="A0AAW0ANE3"/>
<evidence type="ECO:0000313" key="2">
    <source>
        <dbReference type="Proteomes" id="UP001383192"/>
    </source>
</evidence>
<sequence>MQLCRAAPTFPEHCMSSLPDRLLHSARKFTNIYHARVAITALHGLFRTLDRFPDLKTESADSFRERFLALSCRSMWVLTLQEKDCVSRLETPTAKDVYYVANSGKLVPHSDFPRKEVKLQNFLINRNENIYHPEGIIMILGVHINDKDGVGQADYTFSAPVPNIASLQHAYLSINPDGDLALTGM</sequence>
<keyword evidence="2" id="KW-1185">Reference proteome</keyword>
<accession>A0AAW0ANE3</accession>
<reference evidence="1 2" key="1">
    <citation type="submission" date="2024-01" db="EMBL/GenBank/DDBJ databases">
        <title>A draft genome for a cacao thread blight-causing isolate of Paramarasmius palmivorus.</title>
        <authorList>
            <person name="Baruah I.K."/>
            <person name="Bukari Y."/>
            <person name="Amoako-Attah I."/>
            <person name="Meinhardt L.W."/>
            <person name="Bailey B.A."/>
            <person name="Cohen S.P."/>
        </authorList>
    </citation>
    <scope>NUCLEOTIDE SEQUENCE [LARGE SCALE GENOMIC DNA]</scope>
    <source>
        <strain evidence="1 2">GH-12</strain>
    </source>
</reference>
<name>A0AAW0ANE3_9AGAR</name>
<dbReference type="EMBL" id="JAYKXP010000343">
    <property type="protein sequence ID" value="KAK7014789.1"/>
    <property type="molecule type" value="Genomic_DNA"/>
</dbReference>
<proteinExistence type="predicted"/>
<organism evidence="1 2">
    <name type="scientific">Paramarasmius palmivorus</name>
    <dbReference type="NCBI Taxonomy" id="297713"/>
    <lineage>
        <taxon>Eukaryota</taxon>
        <taxon>Fungi</taxon>
        <taxon>Dikarya</taxon>
        <taxon>Basidiomycota</taxon>
        <taxon>Agaricomycotina</taxon>
        <taxon>Agaricomycetes</taxon>
        <taxon>Agaricomycetidae</taxon>
        <taxon>Agaricales</taxon>
        <taxon>Marasmiineae</taxon>
        <taxon>Marasmiaceae</taxon>
        <taxon>Paramarasmius</taxon>
    </lineage>
</organism>
<evidence type="ECO:0000313" key="1">
    <source>
        <dbReference type="EMBL" id="KAK7014789.1"/>
    </source>
</evidence>
<gene>
    <name evidence="1" type="ORF">VNI00_019262</name>
</gene>
<dbReference type="Proteomes" id="UP001383192">
    <property type="component" value="Unassembled WGS sequence"/>
</dbReference>